<keyword evidence="1" id="KW-0732">Signal</keyword>
<dbReference type="NCBIfam" id="TIGR02595">
    <property type="entry name" value="PEP_CTERM"/>
    <property type="match status" value="1"/>
</dbReference>
<feature type="domain" description="Peptidase S1" evidence="2">
    <location>
        <begin position="55"/>
        <end position="344"/>
    </location>
</feature>
<dbReference type="Gene3D" id="2.40.10.10">
    <property type="entry name" value="Trypsin-like serine proteases"/>
    <property type="match status" value="2"/>
</dbReference>
<evidence type="ECO:0000256" key="1">
    <source>
        <dbReference type="SAM" id="SignalP"/>
    </source>
</evidence>
<protein>
    <submittedName>
        <fullName evidence="3">Peptidase S1/S6</fullName>
    </submittedName>
</protein>
<dbReference type="InterPro" id="IPR013424">
    <property type="entry name" value="Ice-binding_C"/>
</dbReference>
<dbReference type="Pfam" id="PF07589">
    <property type="entry name" value="PEP-CTERM"/>
    <property type="match status" value="1"/>
</dbReference>
<dbReference type="PROSITE" id="PS00134">
    <property type="entry name" value="TRYPSIN_HIS"/>
    <property type="match status" value="1"/>
</dbReference>
<dbReference type="AlphaFoldDB" id="A0A2W5FSC4"/>
<dbReference type="InterPro" id="IPR051333">
    <property type="entry name" value="CLIP_Serine_Protease"/>
</dbReference>
<proteinExistence type="predicted"/>
<dbReference type="SUPFAM" id="SSF50494">
    <property type="entry name" value="Trypsin-like serine proteases"/>
    <property type="match status" value="1"/>
</dbReference>
<dbReference type="PROSITE" id="PS50240">
    <property type="entry name" value="TRYPSIN_DOM"/>
    <property type="match status" value="1"/>
</dbReference>
<dbReference type="GO" id="GO:0006508">
    <property type="term" value="P:proteolysis"/>
    <property type="evidence" value="ECO:0007669"/>
    <property type="project" value="InterPro"/>
</dbReference>
<evidence type="ECO:0000313" key="4">
    <source>
        <dbReference type="Proteomes" id="UP000249633"/>
    </source>
</evidence>
<dbReference type="EMBL" id="QFOD01000005">
    <property type="protein sequence ID" value="PZP33922.1"/>
    <property type="molecule type" value="Genomic_DNA"/>
</dbReference>
<sequence>MKPAFKLATLTAALLLGSAAHAYNAQLTADLVSQLEPNTGNTSAASNWRFAPGQVFNGVAGALDGVARLSFTAASDGLGYACSGSLLAGGQYVLTAGHCADDFTSMTVQFGWYNGTAQVTRSVAVTDVYLNPQWNGTLDTGADIALIKLSAPVTTINGYQISTTNDVGKQVLVAGYGTTSVGSSNTATNWNDGNYGHYAYNTYDVLSSTFNRDIGTRTISGEQWSYDPSFYVGGTYMSDFDSPTDANYNTLGRIASLYGGTWTSDAGLGANEGLIAGGDSGGGDFVFVNGQWVVSGVHSWGWNNACGYFSTGCTDKVNNKSSYGDLSGSTATFSHTDWIASIAGAQVVAVPEPQTYALLLAGLGVVGALARRRRAV</sequence>
<feature type="signal peptide" evidence="1">
    <location>
        <begin position="1"/>
        <end position="22"/>
    </location>
</feature>
<dbReference type="Proteomes" id="UP000249633">
    <property type="component" value="Unassembled WGS sequence"/>
</dbReference>
<dbReference type="InterPro" id="IPR043504">
    <property type="entry name" value="Peptidase_S1_PA_chymotrypsin"/>
</dbReference>
<evidence type="ECO:0000259" key="2">
    <source>
        <dbReference type="PROSITE" id="PS50240"/>
    </source>
</evidence>
<name>A0A2W5FSC4_9BURK</name>
<dbReference type="InterPro" id="IPR009003">
    <property type="entry name" value="Peptidase_S1_PA"/>
</dbReference>
<organism evidence="3 4">
    <name type="scientific">Roseateles depolymerans</name>
    <dbReference type="NCBI Taxonomy" id="76731"/>
    <lineage>
        <taxon>Bacteria</taxon>
        <taxon>Pseudomonadati</taxon>
        <taxon>Pseudomonadota</taxon>
        <taxon>Betaproteobacteria</taxon>
        <taxon>Burkholderiales</taxon>
        <taxon>Sphaerotilaceae</taxon>
        <taxon>Roseateles</taxon>
    </lineage>
</organism>
<gene>
    <name evidence="3" type="ORF">DI603_07530</name>
</gene>
<dbReference type="InterPro" id="IPR018114">
    <property type="entry name" value="TRYPSIN_HIS"/>
</dbReference>
<reference evidence="3 4" key="1">
    <citation type="submission" date="2017-08" db="EMBL/GenBank/DDBJ databases">
        <title>Infants hospitalized years apart are colonized by the same room-sourced microbial strains.</title>
        <authorList>
            <person name="Brooks B."/>
            <person name="Olm M.R."/>
            <person name="Firek B.A."/>
            <person name="Baker R."/>
            <person name="Thomas B.C."/>
            <person name="Morowitz M.J."/>
            <person name="Banfield J.F."/>
        </authorList>
    </citation>
    <scope>NUCLEOTIDE SEQUENCE [LARGE SCALE GENOMIC DNA]</scope>
    <source>
        <strain evidence="3">S2_012_000_R2_81</strain>
    </source>
</reference>
<accession>A0A2W5FSC4</accession>
<comment type="caution">
    <text evidence="3">The sequence shown here is derived from an EMBL/GenBank/DDBJ whole genome shotgun (WGS) entry which is preliminary data.</text>
</comment>
<dbReference type="InterPro" id="IPR001314">
    <property type="entry name" value="Peptidase_S1A"/>
</dbReference>
<evidence type="ECO:0000313" key="3">
    <source>
        <dbReference type="EMBL" id="PZP33922.1"/>
    </source>
</evidence>
<dbReference type="InterPro" id="IPR001254">
    <property type="entry name" value="Trypsin_dom"/>
</dbReference>
<dbReference type="PRINTS" id="PR00722">
    <property type="entry name" value="CHYMOTRYPSIN"/>
</dbReference>
<dbReference type="Pfam" id="PF00089">
    <property type="entry name" value="Trypsin"/>
    <property type="match status" value="1"/>
</dbReference>
<dbReference type="PANTHER" id="PTHR24260">
    <property type="match status" value="1"/>
</dbReference>
<feature type="chain" id="PRO_5016019391" evidence="1">
    <location>
        <begin position="23"/>
        <end position="376"/>
    </location>
</feature>
<dbReference type="SMART" id="SM00020">
    <property type="entry name" value="Tryp_SPc"/>
    <property type="match status" value="1"/>
</dbReference>
<dbReference type="GO" id="GO:0004252">
    <property type="term" value="F:serine-type endopeptidase activity"/>
    <property type="evidence" value="ECO:0007669"/>
    <property type="project" value="InterPro"/>
</dbReference>
<dbReference type="PANTHER" id="PTHR24260:SF132">
    <property type="entry name" value="PEPTIDASE S1 DOMAIN-CONTAINING PROTEIN"/>
    <property type="match status" value="1"/>
</dbReference>